<gene>
    <name evidence="1" type="ORF">GCM10011487_08520</name>
</gene>
<reference evidence="2" key="1">
    <citation type="submission" date="2020-01" db="EMBL/GenBank/DDBJ databases">
        <title>'Steroidobacter agaridevorans' sp. nov., agar-degrading bacteria isolated from rhizosphere soils.</title>
        <authorList>
            <person name="Ikenaga M."/>
            <person name="Kataoka M."/>
            <person name="Murouchi A."/>
            <person name="Katsuragi S."/>
            <person name="Sakai M."/>
        </authorList>
    </citation>
    <scope>NUCLEOTIDE SEQUENCE [LARGE SCALE GENOMIC DNA]</scope>
    <source>
        <strain evidence="2">YU21-B</strain>
    </source>
</reference>
<evidence type="ECO:0000313" key="2">
    <source>
        <dbReference type="Proteomes" id="UP000445000"/>
    </source>
</evidence>
<evidence type="ECO:0000313" key="1">
    <source>
        <dbReference type="EMBL" id="GFE78852.1"/>
    </source>
</evidence>
<dbReference type="Pfam" id="PF04328">
    <property type="entry name" value="Sel_put"/>
    <property type="match status" value="1"/>
</dbReference>
<proteinExistence type="predicted"/>
<name>A0A829Y8C7_9GAMM</name>
<keyword evidence="2" id="KW-1185">Reference proteome</keyword>
<protein>
    <recommendedName>
        <fullName evidence="3">YbdD/YjiX family protein</fullName>
    </recommendedName>
</protein>
<dbReference type="RefSeq" id="WP_202624337.1">
    <property type="nucleotide sequence ID" value="NZ_BLJN01000001.1"/>
</dbReference>
<evidence type="ECO:0008006" key="3">
    <source>
        <dbReference type="Google" id="ProtNLM"/>
    </source>
</evidence>
<dbReference type="Proteomes" id="UP000445000">
    <property type="component" value="Unassembled WGS sequence"/>
</dbReference>
<sequence>MSMQRLTSFLGLAWSMIRSLATDDAYDKYLAHHAHAHAGSPPMSRRAFYLKQQQSKWTGVSRCC</sequence>
<organism evidence="1 2">
    <name type="scientific">Steroidobacter agaridevorans</name>
    <dbReference type="NCBI Taxonomy" id="2695856"/>
    <lineage>
        <taxon>Bacteria</taxon>
        <taxon>Pseudomonadati</taxon>
        <taxon>Pseudomonadota</taxon>
        <taxon>Gammaproteobacteria</taxon>
        <taxon>Steroidobacterales</taxon>
        <taxon>Steroidobacteraceae</taxon>
        <taxon>Steroidobacter</taxon>
    </lineage>
</organism>
<dbReference type="AlphaFoldDB" id="A0A829Y8C7"/>
<comment type="caution">
    <text evidence="1">The sequence shown here is derived from an EMBL/GenBank/DDBJ whole genome shotgun (WGS) entry which is preliminary data.</text>
</comment>
<accession>A0A829Y8C7</accession>
<dbReference type="InterPro" id="IPR007423">
    <property type="entry name" value="Sel_put"/>
</dbReference>
<dbReference type="EMBL" id="BLJN01000001">
    <property type="protein sequence ID" value="GFE78852.1"/>
    <property type="molecule type" value="Genomic_DNA"/>
</dbReference>